<name>E1QKG5_DESB2</name>
<feature type="transmembrane region" description="Helical" evidence="1">
    <location>
        <begin position="43"/>
        <end position="65"/>
    </location>
</feature>
<dbReference type="Proteomes" id="UP000009047">
    <property type="component" value="Chromosome"/>
</dbReference>
<dbReference type="HOGENOM" id="CLU_2648563_0_0_7"/>
<proteinExistence type="predicted"/>
<dbReference type="KEGG" id="dbr:Deba_2704"/>
<evidence type="ECO:0000256" key="1">
    <source>
        <dbReference type="SAM" id="Phobius"/>
    </source>
</evidence>
<keyword evidence="1" id="KW-1133">Transmembrane helix</keyword>
<dbReference type="RefSeq" id="WP_013259497.1">
    <property type="nucleotide sequence ID" value="NC_014365.1"/>
</dbReference>
<keyword evidence="3" id="KW-1185">Reference proteome</keyword>
<gene>
    <name evidence="2" type="ordered locus">Deba_2704</name>
</gene>
<evidence type="ECO:0000313" key="3">
    <source>
        <dbReference type="Proteomes" id="UP000009047"/>
    </source>
</evidence>
<reference evidence="2 3" key="1">
    <citation type="journal article" date="2010" name="Stand. Genomic Sci.">
        <title>Complete genome sequence of Desulfarculus baarsii type strain (2st14).</title>
        <authorList>
            <person name="Sun H."/>
            <person name="Spring S."/>
            <person name="Lapidus A."/>
            <person name="Davenport K."/>
            <person name="Del Rio T.G."/>
            <person name="Tice H."/>
            <person name="Nolan M."/>
            <person name="Copeland A."/>
            <person name="Cheng J.F."/>
            <person name="Lucas S."/>
            <person name="Tapia R."/>
            <person name="Goodwin L."/>
            <person name="Pitluck S."/>
            <person name="Ivanova N."/>
            <person name="Pagani I."/>
            <person name="Mavromatis K."/>
            <person name="Ovchinnikova G."/>
            <person name="Pati A."/>
            <person name="Chen A."/>
            <person name="Palaniappan K."/>
            <person name="Hauser L."/>
            <person name="Chang Y.J."/>
            <person name="Jeffries C.D."/>
            <person name="Detter J.C."/>
            <person name="Han C."/>
            <person name="Rohde M."/>
            <person name="Brambilla E."/>
            <person name="Goker M."/>
            <person name="Woyke T."/>
            <person name="Bristow J."/>
            <person name="Eisen J.A."/>
            <person name="Markowitz V."/>
            <person name="Hugenholtz P."/>
            <person name="Kyrpides N.C."/>
            <person name="Klenk H.P."/>
            <person name="Land M."/>
        </authorList>
    </citation>
    <scope>NUCLEOTIDE SEQUENCE [LARGE SCALE GENOMIC DNA]</scope>
    <source>
        <strain evidence="3">ATCC 33931 / DSM 2075 / LMG 7858 / VKM B-1802 / 2st14</strain>
    </source>
</reference>
<dbReference type="AlphaFoldDB" id="E1QKG5"/>
<accession>E1QKG5</accession>
<feature type="transmembrane region" description="Helical" evidence="1">
    <location>
        <begin position="7"/>
        <end position="31"/>
    </location>
</feature>
<evidence type="ECO:0000313" key="2">
    <source>
        <dbReference type="EMBL" id="ADK86058.1"/>
    </source>
</evidence>
<dbReference type="EMBL" id="CP002085">
    <property type="protein sequence ID" value="ADK86058.1"/>
    <property type="molecule type" value="Genomic_DNA"/>
</dbReference>
<sequence length="76" mass="8356">MSDWKLGLWRVTSVLLIIMGLGLMMTGVIMADNPGGLFTGGGGAWVLALIAEVVGLAAFVWGMYLHRRIKIRRYFS</sequence>
<keyword evidence="1" id="KW-0472">Membrane</keyword>
<organism evidence="2 3">
    <name type="scientific">Desulfarculus baarsii (strain ATCC 33931 / DSM 2075 / LMG 7858 / VKM B-1802 / 2st14)</name>
    <dbReference type="NCBI Taxonomy" id="644282"/>
    <lineage>
        <taxon>Bacteria</taxon>
        <taxon>Pseudomonadati</taxon>
        <taxon>Thermodesulfobacteriota</taxon>
        <taxon>Desulfarculia</taxon>
        <taxon>Desulfarculales</taxon>
        <taxon>Desulfarculaceae</taxon>
        <taxon>Desulfarculus</taxon>
    </lineage>
</organism>
<protein>
    <submittedName>
        <fullName evidence="2">Uncharacterized protein</fullName>
    </submittedName>
</protein>
<keyword evidence="1" id="KW-0812">Transmembrane</keyword>